<evidence type="ECO:0000256" key="3">
    <source>
        <dbReference type="ARBA" id="ARBA00022606"/>
    </source>
</evidence>
<feature type="transmembrane region" description="Helical" evidence="10">
    <location>
        <begin position="301"/>
        <end position="322"/>
    </location>
</feature>
<comment type="subcellular location">
    <subcellularLocation>
        <location evidence="1 10">Cell membrane</location>
        <topology evidence="1 10">Multi-pass membrane protein</topology>
    </subcellularLocation>
</comment>
<accession>A0A6P7G473</accession>
<dbReference type="GO" id="GO:0004984">
    <property type="term" value="F:olfactory receptor activity"/>
    <property type="evidence" value="ECO:0007669"/>
    <property type="project" value="InterPro"/>
</dbReference>
<feature type="transmembrane region" description="Helical" evidence="10">
    <location>
        <begin position="60"/>
        <end position="80"/>
    </location>
</feature>
<evidence type="ECO:0000313" key="11">
    <source>
        <dbReference type="RefSeq" id="XP_028143789.1"/>
    </source>
</evidence>
<dbReference type="GO" id="GO:0007165">
    <property type="term" value="P:signal transduction"/>
    <property type="evidence" value="ECO:0007669"/>
    <property type="project" value="UniProtKB-KW"/>
</dbReference>
<keyword evidence="5 10" id="KW-0552">Olfaction</keyword>
<feature type="transmembrane region" description="Helical" evidence="10">
    <location>
        <begin position="126"/>
        <end position="148"/>
    </location>
</feature>
<evidence type="ECO:0000256" key="8">
    <source>
        <dbReference type="ARBA" id="ARBA00023170"/>
    </source>
</evidence>
<dbReference type="InterPro" id="IPR004117">
    <property type="entry name" value="7tm6_olfct_rcpt"/>
</dbReference>
<evidence type="ECO:0000256" key="10">
    <source>
        <dbReference type="RuleBase" id="RU351113"/>
    </source>
</evidence>
<keyword evidence="6 10" id="KW-1133">Transmembrane helix</keyword>
<dbReference type="InParanoid" id="A0A6P7G473"/>
<keyword evidence="2" id="KW-1003">Cell membrane</keyword>
<organism evidence="11">
    <name type="scientific">Diabrotica virgifera virgifera</name>
    <name type="common">western corn rootworm</name>
    <dbReference type="NCBI Taxonomy" id="50390"/>
    <lineage>
        <taxon>Eukaryota</taxon>
        <taxon>Metazoa</taxon>
        <taxon>Ecdysozoa</taxon>
        <taxon>Arthropoda</taxon>
        <taxon>Hexapoda</taxon>
        <taxon>Insecta</taxon>
        <taxon>Pterygota</taxon>
        <taxon>Neoptera</taxon>
        <taxon>Endopterygota</taxon>
        <taxon>Coleoptera</taxon>
        <taxon>Polyphaga</taxon>
        <taxon>Cucujiformia</taxon>
        <taxon>Chrysomeloidea</taxon>
        <taxon>Chrysomelidae</taxon>
        <taxon>Galerucinae</taxon>
        <taxon>Diabroticina</taxon>
        <taxon>Diabroticites</taxon>
        <taxon>Diabrotica</taxon>
    </lineage>
</organism>
<evidence type="ECO:0000256" key="2">
    <source>
        <dbReference type="ARBA" id="ARBA00022475"/>
    </source>
</evidence>
<comment type="similarity">
    <text evidence="10">Belongs to the insect chemoreceptor superfamily. Heteromeric odorant receptor channel (TC 1.A.69) family.</text>
</comment>
<evidence type="ECO:0000256" key="4">
    <source>
        <dbReference type="ARBA" id="ARBA00022692"/>
    </source>
</evidence>
<evidence type="ECO:0000256" key="6">
    <source>
        <dbReference type="ARBA" id="ARBA00022989"/>
    </source>
</evidence>
<gene>
    <name evidence="11" type="primary">LOC114337526</name>
</gene>
<feature type="transmembrane region" description="Helical" evidence="10">
    <location>
        <begin position="279"/>
        <end position="295"/>
    </location>
</feature>
<evidence type="ECO:0000256" key="9">
    <source>
        <dbReference type="ARBA" id="ARBA00023224"/>
    </source>
</evidence>
<keyword evidence="9 10" id="KW-0807">Transducer</keyword>
<dbReference type="GO" id="GO:0005886">
    <property type="term" value="C:plasma membrane"/>
    <property type="evidence" value="ECO:0007669"/>
    <property type="project" value="UniProtKB-SubCell"/>
</dbReference>
<keyword evidence="7 10" id="KW-0472">Membrane</keyword>
<protein>
    <recommendedName>
        <fullName evidence="10">Odorant receptor</fullName>
    </recommendedName>
</protein>
<keyword evidence="8 10" id="KW-0675">Receptor</keyword>
<reference evidence="11" key="1">
    <citation type="submission" date="2025-08" db="UniProtKB">
        <authorList>
            <consortium name="RefSeq"/>
        </authorList>
    </citation>
    <scope>IDENTIFICATION</scope>
    <source>
        <tissue evidence="11">Whole insect</tissue>
    </source>
</reference>
<name>A0A6P7G473_DIAVI</name>
<dbReference type="PANTHER" id="PTHR21137">
    <property type="entry name" value="ODORANT RECEPTOR"/>
    <property type="match status" value="1"/>
</dbReference>
<dbReference type="AlphaFoldDB" id="A0A6P7G473"/>
<keyword evidence="4 10" id="KW-0812">Transmembrane</keyword>
<comment type="caution">
    <text evidence="10">Lacks conserved residue(s) required for the propagation of feature annotation.</text>
</comment>
<feature type="transmembrane region" description="Helical" evidence="10">
    <location>
        <begin position="204"/>
        <end position="225"/>
    </location>
</feature>
<dbReference type="RefSeq" id="XP_028143789.1">
    <property type="nucleotide sequence ID" value="XM_028287988.1"/>
</dbReference>
<evidence type="ECO:0000256" key="7">
    <source>
        <dbReference type="ARBA" id="ARBA00023136"/>
    </source>
</evidence>
<dbReference type="PANTHER" id="PTHR21137:SF35">
    <property type="entry name" value="ODORANT RECEPTOR 19A-RELATED"/>
    <property type="match status" value="1"/>
</dbReference>
<proteinExistence type="inferred from homology"/>
<evidence type="ECO:0000256" key="1">
    <source>
        <dbReference type="ARBA" id="ARBA00004651"/>
    </source>
</evidence>
<feature type="transmembrane region" description="Helical" evidence="10">
    <location>
        <begin position="30"/>
        <end position="54"/>
    </location>
</feature>
<dbReference type="Pfam" id="PF02949">
    <property type="entry name" value="7tm_6"/>
    <property type="match status" value="1"/>
</dbReference>
<dbReference type="GO" id="GO:0005549">
    <property type="term" value="F:odorant binding"/>
    <property type="evidence" value="ECO:0007669"/>
    <property type="project" value="InterPro"/>
</dbReference>
<keyword evidence="3 10" id="KW-0716">Sensory transduction</keyword>
<dbReference type="FunCoup" id="A0A6P7G473">
    <property type="interactions" value="41"/>
</dbReference>
<sequence length="396" mass="47148">MKMTIYNTIFFGLWPLVFDKKPLYRRIYNIFSWFIFLIAFLYVTTEYIGLYLMIKNNLDMIIFTKSAVLASTYTMGLMRVQAVSSKSAQQLIKMIHVRERQIFESEDEGITKIYKERSRINNKFNFYYMMVNYWDTISYLYIIFPLFYPYQEIYDPVKNQTKLHKDLPINSWIPFDIDQNYFKAFLWEEIAATCCAVYNYGTDIFFFSFISYIIGQLDILNYIILNFESYKEKIKDQIECDDEKAEFVTMQLCIKEHQRLMSFVDDYNNAMRSIMLRDFLQSSLQIALLCLYVLFEVDMLSMTAGVGFGIILLCRLGVYYWYANEVMMKSFDLVDAIYTTKWYEKSRRTKSLVNIFMLKCNQGAGLQIGTLTVMSWSIFLGILKSAYSFMTFVWQK</sequence>
<evidence type="ECO:0000256" key="5">
    <source>
        <dbReference type="ARBA" id="ARBA00022725"/>
    </source>
</evidence>